<evidence type="ECO:0000256" key="1">
    <source>
        <dbReference type="SAM" id="SignalP"/>
    </source>
</evidence>
<sequence length="210" mass="23095">MKKILLVSAMVLVAGFSYAQSIIPKAGVTMSMFTGDISDSFFKPGFTFGAAFNMPLGEGKFSLQPEINFIQKGVKMEGYNSQLMIDYTQKLTINYLEVPVLIKVNFGKFHLNVGPSAAFGLGGKSKYKADGGDEVESDVKFGEQKLDGNYYIKESTDVNLQFGFGFTVAEKVLLDFRSGFGLTNFDQREDYTTKNLTLQFTVGVPLSIGK</sequence>
<reference evidence="3 4" key="1">
    <citation type="submission" date="2018-06" db="EMBL/GenBank/DDBJ databases">
        <title>Chryseolinea flavus sp. nov., a member of the phylum Bacteroidetes isolated from soil.</title>
        <authorList>
            <person name="Li Y."/>
            <person name="Wang J."/>
        </authorList>
    </citation>
    <scope>NUCLEOTIDE SEQUENCE [LARGE SCALE GENOMIC DNA]</scope>
    <source>
        <strain evidence="3 4">SDU1-6</strain>
    </source>
</reference>
<evidence type="ECO:0000313" key="3">
    <source>
        <dbReference type="EMBL" id="RAV99265.1"/>
    </source>
</evidence>
<keyword evidence="1" id="KW-0732">Signal</keyword>
<dbReference type="EMBL" id="QMFY01000012">
    <property type="protein sequence ID" value="RAV99265.1"/>
    <property type="molecule type" value="Genomic_DNA"/>
</dbReference>
<evidence type="ECO:0000313" key="4">
    <source>
        <dbReference type="Proteomes" id="UP000251889"/>
    </source>
</evidence>
<proteinExistence type="predicted"/>
<feature type="signal peptide" evidence="1">
    <location>
        <begin position="1"/>
        <end position="19"/>
    </location>
</feature>
<evidence type="ECO:0000259" key="2">
    <source>
        <dbReference type="Pfam" id="PF13568"/>
    </source>
</evidence>
<dbReference type="RefSeq" id="WP_112748779.1">
    <property type="nucleotide sequence ID" value="NZ_QMFY01000012.1"/>
</dbReference>
<dbReference type="AlphaFoldDB" id="A0A364XY90"/>
<protein>
    <recommendedName>
        <fullName evidence="2">Outer membrane protein beta-barrel domain-containing protein</fullName>
    </recommendedName>
</protein>
<feature type="domain" description="Outer membrane protein beta-barrel" evidence="2">
    <location>
        <begin position="23"/>
        <end position="186"/>
    </location>
</feature>
<name>A0A364XY90_9BACT</name>
<dbReference type="OrthoDB" id="949314at2"/>
<organism evidence="3 4">
    <name type="scientific">Pseudochryseolinea flava</name>
    <dbReference type="NCBI Taxonomy" id="2059302"/>
    <lineage>
        <taxon>Bacteria</taxon>
        <taxon>Pseudomonadati</taxon>
        <taxon>Bacteroidota</taxon>
        <taxon>Cytophagia</taxon>
        <taxon>Cytophagales</taxon>
        <taxon>Fulvivirgaceae</taxon>
        <taxon>Pseudochryseolinea</taxon>
    </lineage>
</organism>
<dbReference type="InterPro" id="IPR025665">
    <property type="entry name" value="Beta-barrel_OMP_2"/>
</dbReference>
<keyword evidence="4" id="KW-1185">Reference proteome</keyword>
<gene>
    <name evidence="3" type="ORF">DQQ10_20440</name>
</gene>
<comment type="caution">
    <text evidence="3">The sequence shown here is derived from an EMBL/GenBank/DDBJ whole genome shotgun (WGS) entry which is preliminary data.</text>
</comment>
<dbReference type="Pfam" id="PF13568">
    <property type="entry name" value="OMP_b-brl_2"/>
    <property type="match status" value="1"/>
</dbReference>
<accession>A0A364XY90</accession>
<dbReference type="Proteomes" id="UP000251889">
    <property type="component" value="Unassembled WGS sequence"/>
</dbReference>
<feature type="chain" id="PRO_5016951256" description="Outer membrane protein beta-barrel domain-containing protein" evidence="1">
    <location>
        <begin position="20"/>
        <end position="210"/>
    </location>
</feature>